<feature type="compositionally biased region" description="Basic and acidic residues" evidence="1">
    <location>
        <begin position="14"/>
        <end position="26"/>
    </location>
</feature>
<keyword evidence="2" id="KW-1133">Transmembrane helix</keyword>
<protein>
    <submittedName>
        <fullName evidence="3">Uncharacterized protein</fullName>
    </submittedName>
</protein>
<organism evidence="3 4">
    <name type="scientific">Portunus trituberculatus</name>
    <name type="common">Swimming crab</name>
    <name type="synonym">Neptunus trituberculatus</name>
    <dbReference type="NCBI Taxonomy" id="210409"/>
    <lineage>
        <taxon>Eukaryota</taxon>
        <taxon>Metazoa</taxon>
        <taxon>Ecdysozoa</taxon>
        <taxon>Arthropoda</taxon>
        <taxon>Crustacea</taxon>
        <taxon>Multicrustacea</taxon>
        <taxon>Malacostraca</taxon>
        <taxon>Eumalacostraca</taxon>
        <taxon>Eucarida</taxon>
        <taxon>Decapoda</taxon>
        <taxon>Pleocyemata</taxon>
        <taxon>Brachyura</taxon>
        <taxon>Eubrachyura</taxon>
        <taxon>Portunoidea</taxon>
        <taxon>Portunidae</taxon>
        <taxon>Portuninae</taxon>
        <taxon>Portunus</taxon>
    </lineage>
</organism>
<reference evidence="3 4" key="1">
    <citation type="submission" date="2019-05" db="EMBL/GenBank/DDBJ databases">
        <title>Another draft genome of Portunus trituberculatus and its Hox gene families provides insights of decapod evolution.</title>
        <authorList>
            <person name="Jeong J.-H."/>
            <person name="Song I."/>
            <person name="Kim S."/>
            <person name="Choi T."/>
            <person name="Kim D."/>
            <person name="Ryu S."/>
            <person name="Kim W."/>
        </authorList>
    </citation>
    <scope>NUCLEOTIDE SEQUENCE [LARGE SCALE GENOMIC DNA]</scope>
    <source>
        <tissue evidence="3">Muscle</tissue>
    </source>
</reference>
<gene>
    <name evidence="3" type="ORF">E2C01_057239</name>
</gene>
<name>A0A5B7GZY7_PORTR</name>
<feature type="compositionally biased region" description="Basic residues" evidence="1">
    <location>
        <begin position="1"/>
        <end position="13"/>
    </location>
</feature>
<feature type="region of interest" description="Disordered" evidence="1">
    <location>
        <begin position="1"/>
        <end position="26"/>
    </location>
</feature>
<evidence type="ECO:0000313" key="3">
    <source>
        <dbReference type="EMBL" id="MPC63146.1"/>
    </source>
</evidence>
<dbReference type="Proteomes" id="UP000324222">
    <property type="component" value="Unassembled WGS sequence"/>
</dbReference>
<comment type="caution">
    <text evidence="3">The sequence shown here is derived from an EMBL/GenBank/DDBJ whole genome shotgun (WGS) entry which is preliminary data.</text>
</comment>
<dbReference type="AlphaFoldDB" id="A0A5B7GZY7"/>
<evidence type="ECO:0000256" key="2">
    <source>
        <dbReference type="SAM" id="Phobius"/>
    </source>
</evidence>
<keyword evidence="4" id="KW-1185">Reference proteome</keyword>
<evidence type="ECO:0000256" key="1">
    <source>
        <dbReference type="SAM" id="MobiDB-lite"/>
    </source>
</evidence>
<feature type="transmembrane region" description="Helical" evidence="2">
    <location>
        <begin position="111"/>
        <end position="133"/>
    </location>
</feature>
<proteinExistence type="predicted"/>
<accession>A0A5B7GZY7</accession>
<keyword evidence="2" id="KW-0472">Membrane</keyword>
<dbReference type="EMBL" id="VSRR010020464">
    <property type="protein sequence ID" value="MPC63146.1"/>
    <property type="molecule type" value="Genomic_DNA"/>
</dbReference>
<evidence type="ECO:0000313" key="4">
    <source>
        <dbReference type="Proteomes" id="UP000324222"/>
    </source>
</evidence>
<sequence length="270" mass="29963">MKAGKGRGRGGRAHSRDNDDKSQTKTRDMLDRRGFPILRERSAYVQRGARGEDLLDAESFDKAVLLAEEVTGVKGGGRQGRQVRRPGRSTTCHHRSSGETARWWWWWWRPWLGLVVVVAVVVVAFFLVLPGVWRSSCAKHSPRASVVLLPHPTLTNMSTIRLTSANTSPATATTTHHHKRISNYQLNPAKCRCPPEDRHLATALHHRRLLLLLNTPPTCRSLQKPVSGDVGGVAERAARGGTYVAWDSPSLRQISPPNIGRQLFGNIATT</sequence>
<keyword evidence="2" id="KW-0812">Transmembrane</keyword>